<keyword evidence="9 10" id="KW-0472">Membrane</keyword>
<dbReference type="PANTHER" id="PTHR35091">
    <property type="entry name" value="FLAGELLAR PROTEIN FLIL"/>
    <property type="match status" value="1"/>
</dbReference>
<keyword evidence="11" id="KW-0969">Cilium</keyword>
<keyword evidence="5 10" id="KW-0145">Chemotaxis</keyword>
<dbReference type="GO" id="GO:0006935">
    <property type="term" value="P:chemotaxis"/>
    <property type="evidence" value="ECO:0007669"/>
    <property type="project" value="UniProtKB-KW"/>
</dbReference>
<keyword evidence="4" id="KW-1003">Cell membrane</keyword>
<keyword evidence="11" id="KW-0966">Cell projection</keyword>
<keyword evidence="11" id="KW-0282">Flagellum</keyword>
<reference evidence="11" key="3">
    <citation type="submission" date="2017-06" db="EMBL/GenBank/DDBJ databases">
        <authorList>
            <person name="Kim H.J."/>
            <person name="Triplett B.A."/>
        </authorList>
    </citation>
    <scope>NUCLEOTIDE SEQUENCE</scope>
    <source>
        <strain evidence="11">HLGZ1</strain>
    </source>
</reference>
<proteinExistence type="inferred from homology"/>
<dbReference type="OrthoDB" id="5297029at2"/>
<dbReference type="AlphaFoldDB" id="A0A248LLM4"/>
<dbReference type="InterPro" id="IPR005503">
    <property type="entry name" value="FliL"/>
</dbReference>
<reference evidence="12 14" key="4">
    <citation type="submission" date="2021-10" db="EMBL/GenBank/DDBJ databases">
        <title>Whole-genome sequencing analysis of Laribacter hongkongensis: virulence gene profiles, carbohydrate-active enzyme prediction, and antimicrobial resistance characterization.</title>
        <authorList>
            <person name="Yuan P."/>
            <person name="Zhan Y."/>
            <person name="Chen D."/>
        </authorList>
    </citation>
    <scope>NUCLEOTIDE SEQUENCE [LARGE SCALE GENOMIC DNA]</scope>
    <source>
        <strain evidence="12 14">W67</strain>
    </source>
</reference>
<keyword evidence="6 10" id="KW-0812">Transmembrane</keyword>
<evidence type="ECO:0000256" key="8">
    <source>
        <dbReference type="ARBA" id="ARBA00022989"/>
    </source>
</evidence>
<dbReference type="GO" id="GO:0009425">
    <property type="term" value="C:bacterial-type flagellum basal body"/>
    <property type="evidence" value="ECO:0007669"/>
    <property type="project" value="InterPro"/>
</dbReference>
<feature type="transmembrane region" description="Helical" evidence="10">
    <location>
        <begin position="20"/>
        <end position="41"/>
    </location>
</feature>
<dbReference type="GO" id="GO:0005886">
    <property type="term" value="C:plasma membrane"/>
    <property type="evidence" value="ECO:0007669"/>
    <property type="project" value="UniProtKB-SubCell"/>
</dbReference>
<dbReference type="OMA" id="YWRMQQH"/>
<sequence>MASLTEASAPASGGGKKLMIVIGLLGLVVLLLAGAVGYLFLNKPDPAAAHEAAPAAKHVPVFEKIDTFVVNLGGHDTVLQTELQVELSDEAGREMLKQYMPRIRNNLIMLLSSKTADEVATAEGKARLRGQIRSVINESLAETGRRDVVRSVVFNSFIVQLQ</sequence>
<dbReference type="EMBL" id="CP022115">
    <property type="protein sequence ID" value="ASJ25256.1"/>
    <property type="molecule type" value="Genomic_DNA"/>
</dbReference>
<dbReference type="Proteomes" id="UP000197424">
    <property type="component" value="Chromosome"/>
</dbReference>
<comment type="similarity">
    <text evidence="3 10">Belongs to the FliL family.</text>
</comment>
<evidence type="ECO:0000256" key="10">
    <source>
        <dbReference type="RuleBase" id="RU364125"/>
    </source>
</evidence>
<reference evidence="11" key="1">
    <citation type="journal article" date="2017" name="J. Antimicrob. Chemother.">
        <title>Emergence and genomic analysis of MDR Laribacter hongkongensis strain HLGZ1 from Guangzhou, China.</title>
        <authorList>
            <person name="Wu H.K."/>
            <person name="Chen J.H."/>
            <person name="Yang L."/>
            <person name="Li A.R."/>
            <person name="Su D.H."/>
            <person name="Lin Y.P."/>
            <person name="Chen D.Q."/>
        </authorList>
    </citation>
    <scope>NUCLEOTIDE SEQUENCE</scope>
    <source>
        <strain evidence="11">HLGZ1</strain>
    </source>
</reference>
<evidence type="ECO:0000256" key="1">
    <source>
        <dbReference type="ARBA" id="ARBA00002254"/>
    </source>
</evidence>
<dbReference type="Pfam" id="PF03748">
    <property type="entry name" value="FliL"/>
    <property type="match status" value="1"/>
</dbReference>
<evidence type="ECO:0000256" key="9">
    <source>
        <dbReference type="ARBA" id="ARBA00023136"/>
    </source>
</evidence>
<evidence type="ECO:0000313" key="14">
    <source>
        <dbReference type="Proteomes" id="UP001200247"/>
    </source>
</evidence>
<evidence type="ECO:0000313" key="13">
    <source>
        <dbReference type="Proteomes" id="UP000197424"/>
    </source>
</evidence>
<comment type="subcellular location">
    <subcellularLocation>
        <location evidence="10">Cell inner membrane</location>
    </subcellularLocation>
    <subcellularLocation>
        <location evidence="2">Cell membrane</location>
        <topology evidence="2">Single-pass membrane protein</topology>
    </subcellularLocation>
</comment>
<dbReference type="EMBL" id="JAJAXM010000009">
    <property type="protein sequence ID" value="MCG9025649.1"/>
    <property type="molecule type" value="Genomic_DNA"/>
</dbReference>
<dbReference type="GO" id="GO:0071978">
    <property type="term" value="P:bacterial-type flagellum-dependent swarming motility"/>
    <property type="evidence" value="ECO:0007669"/>
    <property type="project" value="TreeGrafter"/>
</dbReference>
<evidence type="ECO:0000256" key="2">
    <source>
        <dbReference type="ARBA" id="ARBA00004162"/>
    </source>
</evidence>
<evidence type="ECO:0000256" key="6">
    <source>
        <dbReference type="ARBA" id="ARBA00022692"/>
    </source>
</evidence>
<evidence type="ECO:0000256" key="3">
    <source>
        <dbReference type="ARBA" id="ARBA00008281"/>
    </source>
</evidence>
<name>A0A248LLM4_9NEIS</name>
<evidence type="ECO:0000256" key="5">
    <source>
        <dbReference type="ARBA" id="ARBA00022500"/>
    </source>
</evidence>
<comment type="function">
    <text evidence="1 10">Controls the rotational direction of flagella during chemotaxis.</text>
</comment>
<accession>A0A248LLM4</accession>
<keyword evidence="8 10" id="KW-1133">Transmembrane helix</keyword>
<evidence type="ECO:0000313" key="12">
    <source>
        <dbReference type="EMBL" id="MCG9025649.1"/>
    </source>
</evidence>
<gene>
    <name evidence="11" type="primary">fliL</name>
    <name evidence="12" type="ORF">LH440_06970</name>
    <name evidence="11" type="ORF">LHGZ1_2425</name>
</gene>
<keyword evidence="10" id="KW-0997">Cell inner membrane</keyword>
<keyword evidence="7 10" id="KW-0283">Flagellar rotation</keyword>
<dbReference type="Proteomes" id="UP001200247">
    <property type="component" value="Unassembled WGS sequence"/>
</dbReference>
<evidence type="ECO:0000313" key="11">
    <source>
        <dbReference type="EMBL" id="ASJ25256.1"/>
    </source>
</evidence>
<reference evidence="13" key="2">
    <citation type="submission" date="2017-06" db="EMBL/GenBank/DDBJ databases">
        <title>Whole genome sequence of Laribacter hongkongensis LHGZ1.</title>
        <authorList>
            <person name="Chen D."/>
            <person name="Wu H."/>
            <person name="Chen J."/>
        </authorList>
    </citation>
    <scope>NUCLEOTIDE SEQUENCE [LARGE SCALE GENOMIC DNA]</scope>
    <source>
        <strain evidence="13">LHGZ1</strain>
    </source>
</reference>
<organism evidence="11 13">
    <name type="scientific">Laribacter hongkongensis</name>
    <dbReference type="NCBI Taxonomy" id="168471"/>
    <lineage>
        <taxon>Bacteria</taxon>
        <taxon>Pseudomonadati</taxon>
        <taxon>Pseudomonadota</taxon>
        <taxon>Betaproteobacteria</taxon>
        <taxon>Neisseriales</taxon>
        <taxon>Aquaspirillaceae</taxon>
        <taxon>Laribacter</taxon>
    </lineage>
</organism>
<dbReference type="PANTHER" id="PTHR35091:SF2">
    <property type="entry name" value="FLAGELLAR PROTEIN FLIL"/>
    <property type="match status" value="1"/>
</dbReference>
<evidence type="ECO:0000256" key="4">
    <source>
        <dbReference type="ARBA" id="ARBA00022475"/>
    </source>
</evidence>
<dbReference type="RefSeq" id="WP_012697823.1">
    <property type="nucleotide sequence ID" value="NZ_CP022115.1"/>
</dbReference>
<evidence type="ECO:0000256" key="7">
    <source>
        <dbReference type="ARBA" id="ARBA00022779"/>
    </source>
</evidence>
<protein>
    <recommendedName>
        <fullName evidence="10">Flagellar protein FliL</fullName>
    </recommendedName>
</protein>